<dbReference type="Gene3D" id="3.30.200.20">
    <property type="entry name" value="Phosphorylase Kinase, domain 1"/>
    <property type="match status" value="1"/>
</dbReference>
<dbReference type="Proteomes" id="UP000632377">
    <property type="component" value="Unassembled WGS sequence"/>
</dbReference>
<evidence type="ECO:0000256" key="1">
    <source>
        <dbReference type="ARBA" id="ARBA00012513"/>
    </source>
</evidence>
<dbReference type="Gene3D" id="1.10.510.10">
    <property type="entry name" value="Transferase(Phosphotransferase) domain 1"/>
    <property type="match status" value="1"/>
</dbReference>
<keyword evidence="11" id="KW-1133">Transmembrane helix</keyword>
<dbReference type="EC" id="2.7.11.1" evidence="1"/>
<dbReference type="GO" id="GO:0016301">
    <property type="term" value="F:kinase activity"/>
    <property type="evidence" value="ECO:0007669"/>
    <property type="project" value="UniProtKB-KW"/>
</dbReference>
<name>A0ABS1T737_9CLOT</name>
<feature type="binding site" evidence="9">
    <location>
        <position position="39"/>
    </location>
    <ligand>
        <name>ATP</name>
        <dbReference type="ChEBI" id="CHEBI:30616"/>
    </ligand>
</feature>
<dbReference type="SUPFAM" id="SSF54184">
    <property type="entry name" value="Penicillin-binding protein 2x (pbp-2x), c-terminal domain"/>
    <property type="match status" value="2"/>
</dbReference>
<comment type="catalytic activity">
    <reaction evidence="7">
        <text>L-threonyl-[protein] + ATP = O-phospho-L-threonyl-[protein] + ADP + H(+)</text>
        <dbReference type="Rhea" id="RHEA:46608"/>
        <dbReference type="Rhea" id="RHEA-COMP:11060"/>
        <dbReference type="Rhea" id="RHEA-COMP:11605"/>
        <dbReference type="ChEBI" id="CHEBI:15378"/>
        <dbReference type="ChEBI" id="CHEBI:30013"/>
        <dbReference type="ChEBI" id="CHEBI:30616"/>
        <dbReference type="ChEBI" id="CHEBI:61977"/>
        <dbReference type="ChEBI" id="CHEBI:456216"/>
        <dbReference type="EC" id="2.7.11.1"/>
    </reaction>
</comment>
<evidence type="ECO:0000256" key="7">
    <source>
        <dbReference type="ARBA" id="ARBA00047899"/>
    </source>
</evidence>
<dbReference type="RefSeq" id="WP_202747579.1">
    <property type="nucleotide sequence ID" value="NZ_JAESWC010000002.1"/>
</dbReference>
<gene>
    <name evidence="14" type="primary">pknB</name>
    <name evidence="14" type="ORF">JK636_04145</name>
</gene>
<dbReference type="Gene3D" id="3.30.10.20">
    <property type="match status" value="4"/>
</dbReference>
<feature type="domain" description="PASTA" evidence="13">
    <location>
        <begin position="349"/>
        <end position="415"/>
    </location>
</feature>
<dbReference type="PROSITE" id="PS00108">
    <property type="entry name" value="PROTEIN_KINASE_ST"/>
    <property type="match status" value="1"/>
</dbReference>
<evidence type="ECO:0000313" key="14">
    <source>
        <dbReference type="EMBL" id="MBL4934947.1"/>
    </source>
</evidence>
<evidence type="ECO:0000259" key="13">
    <source>
        <dbReference type="PROSITE" id="PS51178"/>
    </source>
</evidence>
<accession>A0ABS1T737</accession>
<organism evidence="14 15">
    <name type="scientific">Clostridium rhizosphaerae</name>
    <dbReference type="NCBI Taxonomy" id="2803861"/>
    <lineage>
        <taxon>Bacteria</taxon>
        <taxon>Bacillati</taxon>
        <taxon>Bacillota</taxon>
        <taxon>Clostridia</taxon>
        <taxon>Eubacteriales</taxon>
        <taxon>Clostridiaceae</taxon>
        <taxon>Clostridium</taxon>
    </lineage>
</organism>
<dbReference type="CDD" id="cd06577">
    <property type="entry name" value="PASTA_pknB"/>
    <property type="match status" value="4"/>
</dbReference>
<dbReference type="Pfam" id="PF03793">
    <property type="entry name" value="PASTA"/>
    <property type="match status" value="4"/>
</dbReference>
<reference evidence="14 15" key="1">
    <citation type="submission" date="2021-01" db="EMBL/GenBank/DDBJ databases">
        <title>Genome public.</title>
        <authorList>
            <person name="Liu C."/>
            <person name="Sun Q."/>
        </authorList>
    </citation>
    <scope>NUCLEOTIDE SEQUENCE [LARGE SCALE GENOMIC DNA]</scope>
    <source>
        <strain evidence="14 15">YIM B02515</strain>
    </source>
</reference>
<evidence type="ECO:0000256" key="3">
    <source>
        <dbReference type="ARBA" id="ARBA00022679"/>
    </source>
</evidence>
<dbReference type="InterPro" id="IPR005543">
    <property type="entry name" value="PASTA_dom"/>
</dbReference>
<feature type="domain" description="PASTA" evidence="13">
    <location>
        <begin position="486"/>
        <end position="555"/>
    </location>
</feature>
<dbReference type="InterPro" id="IPR008271">
    <property type="entry name" value="Ser/Thr_kinase_AS"/>
</dbReference>
<keyword evidence="6 9" id="KW-0067">ATP-binding</keyword>
<feature type="domain" description="PASTA" evidence="13">
    <location>
        <begin position="558"/>
        <end position="618"/>
    </location>
</feature>
<dbReference type="EMBL" id="JAESWC010000002">
    <property type="protein sequence ID" value="MBL4934947.1"/>
    <property type="molecule type" value="Genomic_DNA"/>
</dbReference>
<evidence type="ECO:0000256" key="6">
    <source>
        <dbReference type="ARBA" id="ARBA00022840"/>
    </source>
</evidence>
<dbReference type="PROSITE" id="PS50011">
    <property type="entry name" value="PROTEIN_KINASE_DOM"/>
    <property type="match status" value="1"/>
</dbReference>
<evidence type="ECO:0000256" key="4">
    <source>
        <dbReference type="ARBA" id="ARBA00022741"/>
    </source>
</evidence>
<dbReference type="InterPro" id="IPR011009">
    <property type="entry name" value="Kinase-like_dom_sf"/>
</dbReference>
<evidence type="ECO:0000259" key="12">
    <source>
        <dbReference type="PROSITE" id="PS50011"/>
    </source>
</evidence>
<keyword evidence="3" id="KW-0808">Transferase</keyword>
<feature type="domain" description="PASTA" evidence="13">
    <location>
        <begin position="416"/>
        <end position="483"/>
    </location>
</feature>
<dbReference type="PROSITE" id="PS00107">
    <property type="entry name" value="PROTEIN_KINASE_ATP"/>
    <property type="match status" value="1"/>
</dbReference>
<feature type="region of interest" description="Disordered" evidence="10">
    <location>
        <begin position="602"/>
        <end position="631"/>
    </location>
</feature>
<keyword evidence="2" id="KW-0723">Serine/threonine-protein kinase</keyword>
<dbReference type="PANTHER" id="PTHR43289">
    <property type="entry name" value="MITOGEN-ACTIVATED PROTEIN KINASE KINASE KINASE 20-RELATED"/>
    <property type="match status" value="1"/>
</dbReference>
<dbReference type="InterPro" id="IPR017441">
    <property type="entry name" value="Protein_kinase_ATP_BS"/>
</dbReference>
<evidence type="ECO:0000256" key="9">
    <source>
        <dbReference type="PROSITE-ProRule" id="PRU10141"/>
    </source>
</evidence>
<dbReference type="Pfam" id="PF00069">
    <property type="entry name" value="Pkinase"/>
    <property type="match status" value="1"/>
</dbReference>
<dbReference type="SUPFAM" id="SSF56112">
    <property type="entry name" value="Protein kinase-like (PK-like)"/>
    <property type="match status" value="1"/>
</dbReference>
<dbReference type="InterPro" id="IPR000719">
    <property type="entry name" value="Prot_kinase_dom"/>
</dbReference>
<keyword evidence="11" id="KW-0812">Transmembrane</keyword>
<protein>
    <recommendedName>
        <fullName evidence="1">non-specific serine/threonine protein kinase</fullName>
        <ecNumber evidence="1">2.7.11.1</ecNumber>
    </recommendedName>
</protein>
<dbReference type="SMART" id="SM00740">
    <property type="entry name" value="PASTA"/>
    <property type="match status" value="4"/>
</dbReference>
<dbReference type="PANTHER" id="PTHR43289:SF34">
    <property type="entry name" value="SERINE_THREONINE-PROTEIN KINASE YBDM-RELATED"/>
    <property type="match status" value="1"/>
</dbReference>
<evidence type="ECO:0000256" key="5">
    <source>
        <dbReference type="ARBA" id="ARBA00022777"/>
    </source>
</evidence>
<feature type="transmembrane region" description="Helical" evidence="11">
    <location>
        <begin position="314"/>
        <end position="337"/>
    </location>
</feature>
<evidence type="ECO:0000313" key="15">
    <source>
        <dbReference type="Proteomes" id="UP000632377"/>
    </source>
</evidence>
<sequence length="631" mass="68866">MIGTLLGNRYEIIEKIGEGGMSIVYKAKCHLLNRYVAVKILKDEFSKDKEFVDKFKAEAAAAGSITHSNIVNIYDVGSQENINYIVMEYIHGKTLKEVIIQNGRLDYNRTLDISIQIAKAIECAHKNNIIHRDIKPQNIMVTDDGIVKVTDFGIAKAANSVTITNTNKVMGSAHYFSPEQAKGSFVDSRTDIYSLGVVVYEMLTGRVPYDAESPVSVALKHLQEPVVPPKQLNNNIPDGLNNLILKAMEKDPIARYQNVKDLLLDLQRIKNNSNYKVELDNSTDDYTRVMSPVTNYDTEDSETKKTSKMSTKKLVLILVPLAVLVIAVGSFAGWYYMDKKFNPNKASVSQNEVAVPAIKGLSENDARKTVEDKGLKLVVVDKQKSDSPEGTVITVSPEEGTTVKTNSEVRVYLSSGTGTAAVPSVKEMDIASAIKMIENSGFTVGNKSYEPSDTIPQDSIIRQNPEGDTQANPKSKVDLVISKGKEIKYTTVPNLYGRTLTEADGLLTSVKLKLGNKTKIDTNDPNENGKIVLQSPNADTKDVKEGSTVDVTYKVYKEPEKVTVPDFTKSTVANAKANSAGFNLIVNGAADTDIVVDQSLKANTQAPKGSSITLTTSKPDAQGQGTPTTKP</sequence>
<keyword evidence="11" id="KW-0472">Membrane</keyword>
<proteinExistence type="predicted"/>
<dbReference type="SMART" id="SM00220">
    <property type="entry name" value="S_TKc"/>
    <property type="match status" value="1"/>
</dbReference>
<feature type="domain" description="Protein kinase" evidence="12">
    <location>
        <begin position="10"/>
        <end position="269"/>
    </location>
</feature>
<evidence type="ECO:0000256" key="10">
    <source>
        <dbReference type="SAM" id="MobiDB-lite"/>
    </source>
</evidence>
<keyword evidence="4 9" id="KW-0547">Nucleotide-binding</keyword>
<evidence type="ECO:0000256" key="8">
    <source>
        <dbReference type="ARBA" id="ARBA00048679"/>
    </source>
</evidence>
<dbReference type="CDD" id="cd14014">
    <property type="entry name" value="STKc_PknB_like"/>
    <property type="match status" value="1"/>
</dbReference>
<dbReference type="NCBIfam" id="NF033483">
    <property type="entry name" value="PknB_PASTA_kin"/>
    <property type="match status" value="1"/>
</dbReference>
<keyword evidence="15" id="KW-1185">Reference proteome</keyword>
<keyword evidence="5 14" id="KW-0418">Kinase</keyword>
<evidence type="ECO:0000256" key="11">
    <source>
        <dbReference type="SAM" id="Phobius"/>
    </source>
</evidence>
<comment type="catalytic activity">
    <reaction evidence="8">
        <text>L-seryl-[protein] + ATP = O-phospho-L-seryl-[protein] + ADP + H(+)</text>
        <dbReference type="Rhea" id="RHEA:17989"/>
        <dbReference type="Rhea" id="RHEA-COMP:9863"/>
        <dbReference type="Rhea" id="RHEA-COMP:11604"/>
        <dbReference type="ChEBI" id="CHEBI:15378"/>
        <dbReference type="ChEBI" id="CHEBI:29999"/>
        <dbReference type="ChEBI" id="CHEBI:30616"/>
        <dbReference type="ChEBI" id="CHEBI:83421"/>
        <dbReference type="ChEBI" id="CHEBI:456216"/>
        <dbReference type="EC" id="2.7.11.1"/>
    </reaction>
</comment>
<dbReference type="PROSITE" id="PS51178">
    <property type="entry name" value="PASTA"/>
    <property type="match status" value="4"/>
</dbReference>
<comment type="caution">
    <text evidence="14">The sequence shown here is derived from an EMBL/GenBank/DDBJ whole genome shotgun (WGS) entry which is preliminary data.</text>
</comment>
<evidence type="ECO:0000256" key="2">
    <source>
        <dbReference type="ARBA" id="ARBA00022527"/>
    </source>
</evidence>